<evidence type="ECO:0000256" key="1">
    <source>
        <dbReference type="SAM" id="Coils"/>
    </source>
</evidence>
<name>A0A8H4EPN1_GIGMA</name>
<gene>
    <name evidence="2" type="ORF">F8M41_012309</name>
</gene>
<sequence length="142" mass="16591">MPSFLNTTTHTTHSDIFPDMTTYNLEKFQRTYFINNRCVNSSNVPCQIRQKLYSLSIDLYSYVLDEQIHNVLEGEIERMITGVDYLEKVIHKLDIHTAGLNNGDFGTSMAEDELEILYQTVVHNIKEMEENIERLEKIMLKV</sequence>
<dbReference type="OrthoDB" id="2353927at2759"/>
<keyword evidence="3" id="KW-1185">Reference proteome</keyword>
<evidence type="ECO:0000313" key="2">
    <source>
        <dbReference type="EMBL" id="KAF0530331.1"/>
    </source>
</evidence>
<keyword evidence="1" id="KW-0175">Coiled coil</keyword>
<protein>
    <submittedName>
        <fullName evidence="2">Uncharacterized protein</fullName>
    </submittedName>
</protein>
<reference evidence="2 3" key="1">
    <citation type="journal article" date="2019" name="Environ. Microbiol.">
        <title>At the nexus of three kingdoms: the genome of the mycorrhizal fungus Gigaspora margarita provides insights into plant, endobacterial and fungal interactions.</title>
        <authorList>
            <person name="Venice F."/>
            <person name="Ghignone S."/>
            <person name="Salvioli di Fossalunga A."/>
            <person name="Amselem J."/>
            <person name="Novero M."/>
            <person name="Xianan X."/>
            <person name="Sedzielewska Toro K."/>
            <person name="Morin E."/>
            <person name="Lipzen A."/>
            <person name="Grigoriev I.V."/>
            <person name="Henrissat B."/>
            <person name="Martin F.M."/>
            <person name="Bonfante P."/>
        </authorList>
    </citation>
    <scope>NUCLEOTIDE SEQUENCE [LARGE SCALE GENOMIC DNA]</scope>
    <source>
        <strain evidence="2 3">BEG34</strain>
    </source>
</reference>
<organism evidence="2 3">
    <name type="scientific">Gigaspora margarita</name>
    <dbReference type="NCBI Taxonomy" id="4874"/>
    <lineage>
        <taxon>Eukaryota</taxon>
        <taxon>Fungi</taxon>
        <taxon>Fungi incertae sedis</taxon>
        <taxon>Mucoromycota</taxon>
        <taxon>Glomeromycotina</taxon>
        <taxon>Glomeromycetes</taxon>
        <taxon>Diversisporales</taxon>
        <taxon>Gigasporaceae</taxon>
        <taxon>Gigaspora</taxon>
    </lineage>
</organism>
<dbReference type="AlphaFoldDB" id="A0A8H4EPN1"/>
<dbReference type="Proteomes" id="UP000439903">
    <property type="component" value="Unassembled WGS sequence"/>
</dbReference>
<dbReference type="EMBL" id="WTPW01000251">
    <property type="protein sequence ID" value="KAF0530331.1"/>
    <property type="molecule type" value="Genomic_DNA"/>
</dbReference>
<feature type="coiled-coil region" evidence="1">
    <location>
        <begin position="111"/>
        <end position="138"/>
    </location>
</feature>
<accession>A0A8H4EPN1</accession>
<proteinExistence type="predicted"/>
<evidence type="ECO:0000313" key="3">
    <source>
        <dbReference type="Proteomes" id="UP000439903"/>
    </source>
</evidence>
<comment type="caution">
    <text evidence="2">The sequence shown here is derived from an EMBL/GenBank/DDBJ whole genome shotgun (WGS) entry which is preliminary data.</text>
</comment>